<evidence type="ECO:0000259" key="1">
    <source>
        <dbReference type="PROSITE" id="PS50195"/>
    </source>
</evidence>
<dbReference type="Proteomes" id="UP001196413">
    <property type="component" value="Unassembled WGS sequence"/>
</dbReference>
<keyword evidence="2" id="KW-0418">Kinase</keyword>
<dbReference type="EMBL" id="JAHQIW010004224">
    <property type="protein sequence ID" value="KAJ1361570.1"/>
    <property type="molecule type" value="Genomic_DNA"/>
</dbReference>
<dbReference type="GO" id="GO:0016301">
    <property type="term" value="F:kinase activity"/>
    <property type="evidence" value="ECO:0007669"/>
    <property type="project" value="UniProtKB-KW"/>
</dbReference>
<keyword evidence="2" id="KW-0808">Transferase</keyword>
<dbReference type="GO" id="GO:0035091">
    <property type="term" value="F:phosphatidylinositol binding"/>
    <property type="evidence" value="ECO:0007669"/>
    <property type="project" value="InterPro"/>
</dbReference>
<keyword evidence="3" id="KW-1185">Reference proteome</keyword>
<evidence type="ECO:0000313" key="2">
    <source>
        <dbReference type="EMBL" id="KAJ1361570.1"/>
    </source>
</evidence>
<evidence type="ECO:0000313" key="3">
    <source>
        <dbReference type="Proteomes" id="UP001196413"/>
    </source>
</evidence>
<dbReference type="SUPFAM" id="SSF64268">
    <property type="entry name" value="PX domain"/>
    <property type="match status" value="1"/>
</dbReference>
<protein>
    <submittedName>
        <fullName evidence="2">Ribosomal protein S6 kinase delta-1</fullName>
    </submittedName>
</protein>
<organism evidence="2 3">
    <name type="scientific">Parelaphostrongylus tenuis</name>
    <name type="common">Meningeal worm</name>
    <dbReference type="NCBI Taxonomy" id="148309"/>
    <lineage>
        <taxon>Eukaryota</taxon>
        <taxon>Metazoa</taxon>
        <taxon>Ecdysozoa</taxon>
        <taxon>Nematoda</taxon>
        <taxon>Chromadorea</taxon>
        <taxon>Rhabditida</taxon>
        <taxon>Rhabditina</taxon>
        <taxon>Rhabditomorpha</taxon>
        <taxon>Strongyloidea</taxon>
        <taxon>Metastrongylidae</taxon>
        <taxon>Parelaphostrongylus</taxon>
    </lineage>
</organism>
<name>A0AAD5QTS2_PARTN</name>
<dbReference type="InterPro" id="IPR051866">
    <property type="entry name" value="Intracell_Sig-Traffick_Protein"/>
</dbReference>
<proteinExistence type="predicted"/>
<sequence length="197" mass="22640">MTNLYPDESYCTSEIGRILFYPKNEWSVTAKVVDVLEVKHLAGNHIDYKIEITCVPRNNIELDDRVFTLTSRFRELNRLHGNLSKLHKQLYLRGTFPQFALPRLLGKFEPEVINERRRSIDEFLTFVLDNEVLRKARVLQEWAEKAVEQAVPGQTATPSSFIYEGVNIIDAPIIQDENTDSSQVLIPEALPPRVSLS</sequence>
<dbReference type="PANTHER" id="PTHR15508">
    <property type="entry name" value="RIBOSOMAL PROTEIN S6 KINASE"/>
    <property type="match status" value="1"/>
</dbReference>
<gene>
    <name evidence="2" type="primary">RPS6KC1_1</name>
    <name evidence="2" type="ORF">KIN20_020850</name>
</gene>
<dbReference type="InterPro" id="IPR036871">
    <property type="entry name" value="PX_dom_sf"/>
</dbReference>
<accession>A0AAD5QTS2</accession>
<comment type="caution">
    <text evidence="2">The sequence shown here is derived from an EMBL/GenBank/DDBJ whole genome shotgun (WGS) entry which is preliminary data.</text>
</comment>
<dbReference type="Pfam" id="PF00787">
    <property type="entry name" value="PX"/>
    <property type="match status" value="1"/>
</dbReference>
<dbReference type="PANTHER" id="PTHR15508:SF8">
    <property type="entry name" value="LD24550P"/>
    <property type="match status" value="1"/>
</dbReference>
<reference evidence="2" key="1">
    <citation type="submission" date="2021-06" db="EMBL/GenBank/DDBJ databases">
        <title>Parelaphostrongylus tenuis whole genome reference sequence.</title>
        <authorList>
            <person name="Garwood T.J."/>
            <person name="Larsen P.A."/>
            <person name="Fountain-Jones N.M."/>
            <person name="Garbe J.R."/>
            <person name="Macchietto M.G."/>
            <person name="Kania S.A."/>
            <person name="Gerhold R.W."/>
            <person name="Richards J.E."/>
            <person name="Wolf T.M."/>
        </authorList>
    </citation>
    <scope>NUCLEOTIDE SEQUENCE</scope>
    <source>
        <strain evidence="2">MNPRO001-30</strain>
        <tissue evidence="2">Meninges</tissue>
    </source>
</reference>
<feature type="domain" description="PX" evidence="1">
    <location>
        <begin position="26"/>
        <end position="149"/>
    </location>
</feature>
<dbReference type="PROSITE" id="PS50195">
    <property type="entry name" value="PX"/>
    <property type="match status" value="1"/>
</dbReference>
<dbReference type="AlphaFoldDB" id="A0AAD5QTS2"/>
<dbReference type="InterPro" id="IPR001683">
    <property type="entry name" value="PX_dom"/>
</dbReference>
<dbReference type="Gene3D" id="3.30.1520.10">
    <property type="entry name" value="Phox-like domain"/>
    <property type="match status" value="1"/>
</dbReference>